<dbReference type="Gene3D" id="3.30.930.10">
    <property type="entry name" value="Bira Bifunctional Protein, Domain 2"/>
    <property type="match status" value="1"/>
</dbReference>
<sequence length="647" mass="73885">MHSTEIRKRFFDFMISPPRNHTEIENVSLVPVNDPTILFTNSGMFPLVPYLLGEEHPLGTRLCNFQRCLRTSLEEIEEIGDNRHTLMFEMMGNWSLGDYFKETQIKNVLKLYVKEFGLDPNRIYVTVFAGDDDAPRDDESIKYWKEAFAEYGVDAEFTEDIYNIPSLENFDKEHKFRIFPYPKKKNWWQRGNAVGELGGPDTEIFYDRGVVEVPEPDGKDHVNSDSGRFIEVGNSVFIQYRLNEQLQWEEIEQKNVDFGGGFERVVMLAQNKDDIFETDLFEEILSELESITGFGYKETEGLSEEEQKKVTRSFRIIADHIRGSVFILGDGVKPANKDQGYILRSLIRRMVRRARMIDLTANFTARMAQIVINKYREYYPQLGENEAMITDEIEKEEIRFSSTLEKGLKELQKFTGMGIKIDGKTAFFIYETYGFPIEMIIEEIKSSSVNDPGDLTEADVERITADFKAEQDKHREESRAGAEQKFKGGLADHSRETTMLHTAHHILLAALQSVLGKHVKQRGSNITGERLRIDISHSDKITAAEIAEVEEIVNKVISEGYTVEKKTMPKAKAEEIGAEMEFGQKYGDLVNVYFIKNPQTGEIFSAEFCGGPHVDNTGELAGMGTFKILKEQSNGSGVRRIKATLVT</sequence>
<dbReference type="PATRIC" id="fig|1617426.3.peg.512"/>
<keyword evidence="7" id="KW-0694">RNA-binding</keyword>
<dbReference type="PROSITE" id="PS50860">
    <property type="entry name" value="AA_TRNA_LIGASE_II_ALA"/>
    <property type="match status" value="1"/>
</dbReference>
<dbReference type="GO" id="GO:0004813">
    <property type="term" value="F:alanine-tRNA ligase activity"/>
    <property type="evidence" value="ECO:0007669"/>
    <property type="project" value="UniProtKB-EC"/>
</dbReference>
<dbReference type="SUPFAM" id="SSF55681">
    <property type="entry name" value="Class II aaRS and biotin synthetases"/>
    <property type="match status" value="1"/>
</dbReference>
<accession>A0A136LXY6</accession>
<dbReference type="InterPro" id="IPR018162">
    <property type="entry name" value="Ala-tRNA-ligase_IIc_anticod-bd"/>
</dbReference>
<name>A0A136LXY6_9BACT</name>
<dbReference type="Proteomes" id="UP000070457">
    <property type="component" value="Unassembled WGS sequence"/>
</dbReference>
<evidence type="ECO:0000256" key="7">
    <source>
        <dbReference type="ARBA" id="ARBA00022884"/>
    </source>
</evidence>
<dbReference type="Pfam" id="PF07973">
    <property type="entry name" value="tRNA_SAD"/>
    <property type="match status" value="1"/>
</dbReference>
<evidence type="ECO:0000313" key="11">
    <source>
        <dbReference type="EMBL" id="KXK26511.1"/>
    </source>
</evidence>
<evidence type="ECO:0000256" key="9">
    <source>
        <dbReference type="ARBA" id="ARBA00023146"/>
    </source>
</evidence>
<dbReference type="PANTHER" id="PTHR11777">
    <property type="entry name" value="ALANYL-TRNA SYNTHETASE"/>
    <property type="match status" value="1"/>
</dbReference>
<reference evidence="11 12" key="1">
    <citation type="submission" date="2015-02" db="EMBL/GenBank/DDBJ databases">
        <title>Improved understanding of the partial-nitritation anammox process through 23 genomes representing the majority of the microbial community.</title>
        <authorList>
            <person name="Speth D.R."/>
            <person name="In T Zandt M."/>
            <person name="Guerrero Cruz S."/>
            <person name="Jetten M.S."/>
            <person name="Dutilh B.E."/>
        </authorList>
    </citation>
    <scope>NUCLEOTIDE SEQUENCE [LARGE SCALE GENOMIC DNA]</scope>
    <source>
        <strain evidence="11">OLB20</strain>
    </source>
</reference>
<dbReference type="NCBIfam" id="NF002436">
    <property type="entry name" value="PRK01584.1"/>
    <property type="match status" value="1"/>
</dbReference>
<dbReference type="Gene3D" id="3.30.54.20">
    <property type="match status" value="1"/>
</dbReference>
<keyword evidence="6" id="KW-0067">ATP-binding</keyword>
<dbReference type="PANTHER" id="PTHR11777:SF9">
    <property type="entry name" value="ALANINE--TRNA LIGASE, CYTOPLASMIC"/>
    <property type="match status" value="1"/>
</dbReference>
<organism evidence="11 12">
    <name type="scientific">candidate division WS6 bacterium OLB20</name>
    <dbReference type="NCBI Taxonomy" id="1617426"/>
    <lineage>
        <taxon>Bacteria</taxon>
        <taxon>Candidatus Dojkabacteria</taxon>
    </lineage>
</organism>
<evidence type="ECO:0000256" key="6">
    <source>
        <dbReference type="ARBA" id="ARBA00022840"/>
    </source>
</evidence>
<feature type="domain" description="Alanyl-transfer RNA synthetases family profile" evidence="10">
    <location>
        <begin position="1"/>
        <end position="647"/>
    </location>
</feature>
<dbReference type="GO" id="GO:0006419">
    <property type="term" value="P:alanyl-tRNA aminoacylation"/>
    <property type="evidence" value="ECO:0007669"/>
    <property type="project" value="InterPro"/>
</dbReference>
<gene>
    <name evidence="11" type="primary">alaS</name>
    <name evidence="11" type="ORF">TR69_WS6001000515</name>
</gene>
<dbReference type="AlphaFoldDB" id="A0A136LXY6"/>
<keyword evidence="8" id="KW-0648">Protein biosynthesis</keyword>
<proteinExistence type="inferred from homology"/>
<dbReference type="GO" id="GO:0005524">
    <property type="term" value="F:ATP binding"/>
    <property type="evidence" value="ECO:0007669"/>
    <property type="project" value="UniProtKB-KW"/>
</dbReference>
<dbReference type="InterPro" id="IPR002318">
    <property type="entry name" value="Ala-tRNA-lgiase_IIc"/>
</dbReference>
<evidence type="ECO:0000256" key="4">
    <source>
        <dbReference type="ARBA" id="ARBA00022598"/>
    </source>
</evidence>
<comment type="similarity">
    <text evidence="1">Belongs to the class-II aminoacyl-tRNA synthetase family.</text>
</comment>
<protein>
    <recommendedName>
        <fullName evidence="2">alanine--tRNA ligase</fullName>
        <ecNumber evidence="2">6.1.1.7</ecNumber>
    </recommendedName>
</protein>
<dbReference type="GO" id="GO:0005829">
    <property type="term" value="C:cytosol"/>
    <property type="evidence" value="ECO:0007669"/>
    <property type="project" value="TreeGrafter"/>
</dbReference>
<dbReference type="InterPro" id="IPR045864">
    <property type="entry name" value="aa-tRNA-synth_II/BPL/LPL"/>
</dbReference>
<evidence type="ECO:0000313" key="12">
    <source>
        <dbReference type="Proteomes" id="UP000070457"/>
    </source>
</evidence>
<keyword evidence="4 11" id="KW-0436">Ligase</keyword>
<evidence type="ECO:0000256" key="2">
    <source>
        <dbReference type="ARBA" id="ARBA00013168"/>
    </source>
</evidence>
<dbReference type="InterPro" id="IPR012947">
    <property type="entry name" value="tRNA_SAD"/>
</dbReference>
<dbReference type="SUPFAM" id="SSF101353">
    <property type="entry name" value="Putative anticodon-binding domain of alanyl-tRNA synthetase (AlaRS)"/>
    <property type="match status" value="1"/>
</dbReference>
<evidence type="ECO:0000256" key="8">
    <source>
        <dbReference type="ARBA" id="ARBA00022917"/>
    </source>
</evidence>
<dbReference type="InterPro" id="IPR018165">
    <property type="entry name" value="Ala-tRNA-synth_IIc_core"/>
</dbReference>
<comment type="caution">
    <text evidence="11">The sequence shown here is derived from an EMBL/GenBank/DDBJ whole genome shotgun (WGS) entry which is preliminary data.</text>
</comment>
<evidence type="ECO:0000256" key="5">
    <source>
        <dbReference type="ARBA" id="ARBA00022741"/>
    </source>
</evidence>
<keyword evidence="9" id="KW-0030">Aminoacyl-tRNA synthetase</keyword>
<evidence type="ECO:0000256" key="1">
    <source>
        <dbReference type="ARBA" id="ARBA00008226"/>
    </source>
</evidence>
<dbReference type="EC" id="6.1.1.7" evidence="2"/>
<dbReference type="STRING" id="1617426.TR69_WS6001000515"/>
<dbReference type="InterPro" id="IPR018163">
    <property type="entry name" value="Thr/Ala-tRNA-synth_IIc_edit"/>
</dbReference>
<dbReference type="InterPro" id="IPR050058">
    <property type="entry name" value="Ala-tRNA_ligase"/>
</dbReference>
<dbReference type="Pfam" id="PF01411">
    <property type="entry name" value="tRNA-synt_2c"/>
    <property type="match status" value="1"/>
</dbReference>
<dbReference type="GO" id="GO:0002161">
    <property type="term" value="F:aminoacyl-tRNA deacylase activity"/>
    <property type="evidence" value="ECO:0007669"/>
    <property type="project" value="TreeGrafter"/>
</dbReference>
<dbReference type="GO" id="GO:0000049">
    <property type="term" value="F:tRNA binding"/>
    <property type="evidence" value="ECO:0007669"/>
    <property type="project" value="UniProtKB-KW"/>
</dbReference>
<dbReference type="PRINTS" id="PR00980">
    <property type="entry name" value="TRNASYNTHALA"/>
</dbReference>
<evidence type="ECO:0000256" key="3">
    <source>
        <dbReference type="ARBA" id="ARBA00022555"/>
    </source>
</evidence>
<keyword evidence="3" id="KW-0820">tRNA-binding</keyword>
<dbReference type="InterPro" id="IPR018164">
    <property type="entry name" value="Ala-tRNA-synth_IIc_N"/>
</dbReference>
<dbReference type="SMART" id="SM00863">
    <property type="entry name" value="tRNA_SAD"/>
    <property type="match status" value="1"/>
</dbReference>
<keyword evidence="5" id="KW-0547">Nucleotide-binding</keyword>
<evidence type="ECO:0000259" key="10">
    <source>
        <dbReference type="PROSITE" id="PS50860"/>
    </source>
</evidence>
<dbReference type="FunFam" id="3.30.980.10:FF:000004">
    <property type="entry name" value="Alanine--tRNA ligase, cytoplasmic"/>
    <property type="match status" value="1"/>
</dbReference>
<dbReference type="SUPFAM" id="SSF55186">
    <property type="entry name" value="ThrRS/AlaRS common domain"/>
    <property type="match status" value="1"/>
</dbReference>
<dbReference type="Gene3D" id="3.30.980.10">
    <property type="entry name" value="Threonyl-trna Synthetase, Chain A, domain 2"/>
    <property type="match status" value="1"/>
</dbReference>
<dbReference type="EMBL" id="JYNZ01000003">
    <property type="protein sequence ID" value="KXK26511.1"/>
    <property type="molecule type" value="Genomic_DNA"/>
</dbReference>